<keyword evidence="5" id="KW-0547">Nucleotide-binding</keyword>
<keyword evidence="7" id="KW-0347">Helicase</keyword>
<evidence type="ECO:0000313" key="14">
    <source>
        <dbReference type="Proteomes" id="UP000887581"/>
    </source>
</evidence>
<sequence length="868" mass="98959">MYRTNLFRCPFISIDELLERITGIAVRNTVRIAGNMEDFSFPFEPYDIQLSLMRTITSCINEGKIGVLESPTGTGKSMSIICATLSWLEKFERERRTNLEEQLKAVQEVGKDEDDWLKAHVKKFKAVDNAKELFTQLENNQKIDERIEKALKNVTVERKRRLLSKEDIIEEKDEEIDDMLDEEFSNDQLVRKIVEEPTPSCTKIIYASRTHSQLLQFADEITKTRFQPRIVTLGSRQQLCINESVRNLKKANLMTERCNELRDNKVSEKRQKNDESKYAAKVCKGSCPFARSDAIEDLCDQILASKLSNAPHLVEYGKKLSGCPYFASRKAVNYSQLVLVPYQILLQEDSRKAWGVELKDNVVVIDEAHNLLETITSSHFITLYGKGLKSVLSILDMYLSRFQSRLTPLHKKYLRQLSAIVNVLLVYLYHSSNKNKNYMETMTTFASKACLAHYKLDILLEYIGQTHLIMKLTKFSRRVNKEDNRATKEVESTHQFSVERLLRPKDSPNKFQNISIPGSSASQNTSSLLIVEETVGSALCAFQQFLKMLTLNYKNGRLVIESASGNDEPKISYYLINPTSQLGDIIKQCRSLILIGGTLEPSKTLIHSLALCCEVDPDKDLIRRSFGHVINERQLLALTITSVRNIKLLLTHGKRETQLILNLLVMTLARIAAVVPNGMVVFFPSYGYLEEFVQKTPMNALRKIKPLFIERKSSSPTLFNEFTKSARNKKGALLLAVIGGKLSEGINFSDELGRAVVVVGLPYMNSEDLIVQEKLKFMQKEFGPRSGTEYYEAKCMHAINQSIGRAIRHRNDYAAIVLIDLRYKNERIVRDLPSWIQPRLHNAVDLSDGIEYLQNFFRSFGSSSISSS</sequence>
<keyword evidence="12" id="KW-0539">Nucleus</keyword>
<dbReference type="InterPro" id="IPR013020">
    <property type="entry name" value="Rad3/Chl1-like"/>
</dbReference>
<evidence type="ECO:0000256" key="8">
    <source>
        <dbReference type="ARBA" id="ARBA00022840"/>
    </source>
</evidence>
<keyword evidence="8" id="KW-0067">ATP-binding</keyword>
<dbReference type="GO" id="GO:0051536">
    <property type="term" value="F:iron-sulfur cluster binding"/>
    <property type="evidence" value="ECO:0007669"/>
    <property type="project" value="UniProtKB-KW"/>
</dbReference>
<dbReference type="Proteomes" id="UP000887581">
    <property type="component" value="Unplaced"/>
</dbReference>
<dbReference type="GO" id="GO:0016818">
    <property type="term" value="F:hydrolase activity, acting on acid anhydrides, in phosphorus-containing anhydrides"/>
    <property type="evidence" value="ECO:0007669"/>
    <property type="project" value="InterPro"/>
</dbReference>
<dbReference type="InterPro" id="IPR006554">
    <property type="entry name" value="Helicase-like_DEXD_c2"/>
</dbReference>
<evidence type="ECO:0000256" key="3">
    <source>
        <dbReference type="ARBA" id="ARBA00008435"/>
    </source>
</evidence>
<keyword evidence="14" id="KW-1185">Reference proteome</keyword>
<dbReference type="InterPro" id="IPR010614">
    <property type="entry name" value="RAD3-like_helicase_DEAD"/>
</dbReference>
<dbReference type="GO" id="GO:0005524">
    <property type="term" value="F:ATP binding"/>
    <property type="evidence" value="ECO:0007669"/>
    <property type="project" value="UniProtKB-KW"/>
</dbReference>
<evidence type="ECO:0000256" key="9">
    <source>
        <dbReference type="ARBA" id="ARBA00023004"/>
    </source>
</evidence>
<dbReference type="CDD" id="cd18788">
    <property type="entry name" value="SF2_C_XPD"/>
    <property type="match status" value="1"/>
</dbReference>
<dbReference type="InterPro" id="IPR027417">
    <property type="entry name" value="P-loop_NTPase"/>
</dbReference>
<comment type="cofactor">
    <cofactor evidence="1">
        <name>[4Fe-4S] cluster</name>
        <dbReference type="ChEBI" id="CHEBI:49883"/>
    </cofactor>
</comment>
<dbReference type="Pfam" id="PF13307">
    <property type="entry name" value="Helicase_C_2"/>
    <property type="match status" value="1"/>
</dbReference>
<dbReference type="SMART" id="SM00491">
    <property type="entry name" value="HELICc2"/>
    <property type="match status" value="1"/>
</dbReference>
<evidence type="ECO:0000256" key="10">
    <source>
        <dbReference type="ARBA" id="ARBA00023014"/>
    </source>
</evidence>
<dbReference type="AlphaFoldDB" id="A0A915PGH1"/>
<keyword evidence="6" id="KW-0378">Hydrolase</keyword>
<dbReference type="Pfam" id="PF06733">
    <property type="entry name" value="DEAD_2"/>
    <property type="match status" value="1"/>
</dbReference>
<keyword evidence="10" id="KW-0411">Iron-sulfur</keyword>
<dbReference type="PANTHER" id="PTHR11472">
    <property type="entry name" value="DNA REPAIR DEAD HELICASE RAD3/XP-D SUBFAMILY MEMBER"/>
    <property type="match status" value="1"/>
</dbReference>
<dbReference type="GO" id="GO:0003678">
    <property type="term" value="F:DNA helicase activity"/>
    <property type="evidence" value="ECO:0007669"/>
    <property type="project" value="InterPro"/>
</dbReference>
<dbReference type="NCBIfam" id="TIGR00604">
    <property type="entry name" value="rad3"/>
    <property type="match status" value="1"/>
</dbReference>
<name>A0A915PGH1_9BILA</name>
<dbReference type="InterPro" id="IPR014013">
    <property type="entry name" value="Helic_SF1/SF2_ATP-bd_DinG/Rad3"/>
</dbReference>
<dbReference type="GO" id="GO:0003677">
    <property type="term" value="F:DNA binding"/>
    <property type="evidence" value="ECO:0007669"/>
    <property type="project" value="InterPro"/>
</dbReference>
<evidence type="ECO:0000313" key="15">
    <source>
        <dbReference type="WBParaSite" id="sdigi.contig105.g4416.t1"/>
    </source>
</evidence>
<dbReference type="InterPro" id="IPR045028">
    <property type="entry name" value="DinG/Rad3-like"/>
</dbReference>
<evidence type="ECO:0000256" key="2">
    <source>
        <dbReference type="ARBA" id="ARBA00004123"/>
    </source>
</evidence>
<accession>A0A915PGH1</accession>
<dbReference type="Gene3D" id="3.40.50.300">
    <property type="entry name" value="P-loop containing nucleotide triphosphate hydrolases"/>
    <property type="match status" value="2"/>
</dbReference>
<evidence type="ECO:0000256" key="6">
    <source>
        <dbReference type="ARBA" id="ARBA00022801"/>
    </source>
</evidence>
<comment type="similarity">
    <text evidence="3">Belongs to the DEAD box helicase family. DEAH subfamily. DDX11/CHL1 sub-subfamily.</text>
</comment>
<organism evidence="14 15">
    <name type="scientific">Setaria digitata</name>
    <dbReference type="NCBI Taxonomy" id="48799"/>
    <lineage>
        <taxon>Eukaryota</taxon>
        <taxon>Metazoa</taxon>
        <taxon>Ecdysozoa</taxon>
        <taxon>Nematoda</taxon>
        <taxon>Chromadorea</taxon>
        <taxon>Rhabditida</taxon>
        <taxon>Spirurina</taxon>
        <taxon>Spiruromorpha</taxon>
        <taxon>Filarioidea</taxon>
        <taxon>Setariidae</taxon>
        <taxon>Setaria</taxon>
    </lineage>
</organism>
<comment type="subcellular location">
    <subcellularLocation>
        <location evidence="2">Nucleus</location>
    </subcellularLocation>
</comment>
<dbReference type="WBParaSite" id="sdigi.contig105.g4416.t1">
    <property type="protein sequence ID" value="sdigi.contig105.g4416.t1"/>
    <property type="gene ID" value="sdigi.contig105.g4416"/>
</dbReference>
<evidence type="ECO:0000259" key="13">
    <source>
        <dbReference type="PROSITE" id="PS51193"/>
    </source>
</evidence>
<keyword evidence="11" id="KW-0413">Isomerase</keyword>
<evidence type="ECO:0000256" key="1">
    <source>
        <dbReference type="ARBA" id="ARBA00001966"/>
    </source>
</evidence>
<evidence type="ECO:0000256" key="11">
    <source>
        <dbReference type="ARBA" id="ARBA00023235"/>
    </source>
</evidence>
<proteinExistence type="inferred from homology"/>
<protein>
    <submittedName>
        <fullName evidence="15">Helicase ATP-binding domain-containing protein</fullName>
    </submittedName>
</protein>
<evidence type="ECO:0000256" key="4">
    <source>
        <dbReference type="ARBA" id="ARBA00022723"/>
    </source>
</evidence>
<dbReference type="SMART" id="SM00488">
    <property type="entry name" value="DEXDc2"/>
    <property type="match status" value="1"/>
</dbReference>
<evidence type="ECO:0000256" key="7">
    <source>
        <dbReference type="ARBA" id="ARBA00022806"/>
    </source>
</evidence>
<dbReference type="GO" id="GO:0005634">
    <property type="term" value="C:nucleus"/>
    <property type="evidence" value="ECO:0007669"/>
    <property type="project" value="UniProtKB-SubCell"/>
</dbReference>
<dbReference type="SUPFAM" id="SSF52540">
    <property type="entry name" value="P-loop containing nucleoside triphosphate hydrolases"/>
    <property type="match status" value="1"/>
</dbReference>
<reference evidence="15" key="1">
    <citation type="submission" date="2022-11" db="UniProtKB">
        <authorList>
            <consortium name="WormBaseParasite"/>
        </authorList>
    </citation>
    <scope>IDENTIFICATION</scope>
</reference>
<keyword evidence="9" id="KW-0408">Iron</keyword>
<feature type="domain" description="Helicase ATP-binding" evidence="13">
    <location>
        <begin position="35"/>
        <end position="418"/>
    </location>
</feature>
<dbReference type="PANTHER" id="PTHR11472:SF41">
    <property type="entry name" value="ATP-DEPENDENT DNA HELICASE DDX11-RELATED"/>
    <property type="match status" value="1"/>
</dbReference>
<evidence type="ECO:0000256" key="12">
    <source>
        <dbReference type="ARBA" id="ARBA00023242"/>
    </source>
</evidence>
<dbReference type="InterPro" id="IPR006555">
    <property type="entry name" value="ATP-dep_Helicase_C"/>
</dbReference>
<dbReference type="GO" id="GO:0046872">
    <property type="term" value="F:metal ion binding"/>
    <property type="evidence" value="ECO:0007669"/>
    <property type="project" value="UniProtKB-KW"/>
</dbReference>
<dbReference type="GO" id="GO:0006139">
    <property type="term" value="P:nucleobase-containing compound metabolic process"/>
    <property type="evidence" value="ECO:0007669"/>
    <property type="project" value="InterPro"/>
</dbReference>
<dbReference type="PROSITE" id="PS51193">
    <property type="entry name" value="HELICASE_ATP_BIND_2"/>
    <property type="match status" value="1"/>
</dbReference>
<dbReference type="GO" id="GO:0034085">
    <property type="term" value="P:establishment of sister chromatid cohesion"/>
    <property type="evidence" value="ECO:0007669"/>
    <property type="project" value="TreeGrafter"/>
</dbReference>
<evidence type="ECO:0000256" key="5">
    <source>
        <dbReference type="ARBA" id="ARBA00022741"/>
    </source>
</evidence>
<keyword evidence="4" id="KW-0479">Metal-binding</keyword>